<sequence length="542" mass="60341">MMRYSSCLVALVALALCACNRSNQVNELQKLIDEGLKSGKQEIVIPAGEYRVAPHQRSHLTLNGVNDVTIDATGVKMICLETTRAITLSDCENVTIKGLTIDYDPLCFTQGHIIGLSEDKKVIDFRIDNGYPDNLEERIEIFDQNTKELKRDTYYGWKEFQKISDRTYRVEKGDDYVYNPSVDTEEIGDILVTNNTHVTNGSMPHAVYSDNCKNLLLKDITLYSGNCFAFFETNGTRNTYLRCKVKRCPPEQDYVDRPMRIRSNNADAFHSKFAHVGPQLIQCEASFQGDDGLNICGRYFFSLGASEGCIRIVPLGECDLTAGDTIEVVTYDGERLPLLCVKSISEGGKISTEELERIKALPSNDNIKTALLNPENQYQNIVVDKVVDFGLGAVVGNRNRMGNGFLVKDCNFSFNRSRGVLIKASNGMVVNNVFEGNWISSILVTPETWWLESGCSDNVFIEGNRIIGNKRKYAINVSGSGYSQKPAPAGLHCGITVKNNEFENCLSPMIRFQSVKGGELVGNHVLESDKRTEAVTEIVNCD</sequence>
<feature type="signal peptide" evidence="1">
    <location>
        <begin position="1"/>
        <end position="18"/>
    </location>
</feature>
<evidence type="ECO:0000313" key="2">
    <source>
        <dbReference type="EMBL" id="HJG89022.1"/>
    </source>
</evidence>
<feature type="chain" id="PRO_5037345656" evidence="1">
    <location>
        <begin position="19"/>
        <end position="542"/>
    </location>
</feature>
<gene>
    <name evidence="2" type="ORF">K8U91_06065</name>
</gene>
<evidence type="ECO:0000256" key="1">
    <source>
        <dbReference type="SAM" id="SignalP"/>
    </source>
</evidence>
<dbReference type="InterPro" id="IPR012334">
    <property type="entry name" value="Pectin_lyas_fold"/>
</dbReference>
<dbReference type="Gene3D" id="2.160.20.10">
    <property type="entry name" value="Single-stranded right-handed beta-helix, Pectin lyase-like"/>
    <property type="match status" value="2"/>
</dbReference>
<evidence type="ECO:0000313" key="3">
    <source>
        <dbReference type="Proteomes" id="UP000757103"/>
    </source>
</evidence>
<reference evidence="2" key="2">
    <citation type="submission" date="2021-09" db="EMBL/GenBank/DDBJ databases">
        <authorList>
            <person name="Gilroy R."/>
        </authorList>
    </citation>
    <scope>NUCLEOTIDE SEQUENCE</scope>
    <source>
        <strain evidence="2">CHK121-7720</strain>
    </source>
</reference>
<dbReference type="Proteomes" id="UP000757103">
    <property type="component" value="Unassembled WGS sequence"/>
</dbReference>
<dbReference type="SMART" id="SM00710">
    <property type="entry name" value="PbH1"/>
    <property type="match status" value="5"/>
</dbReference>
<name>A0A921MRF1_9BACT</name>
<dbReference type="EMBL" id="DYUD01000018">
    <property type="protein sequence ID" value="HJG89022.1"/>
    <property type="molecule type" value="Genomic_DNA"/>
</dbReference>
<dbReference type="InterPro" id="IPR006626">
    <property type="entry name" value="PbH1"/>
</dbReference>
<reference evidence="2" key="1">
    <citation type="journal article" date="2021" name="PeerJ">
        <title>Extensive microbial diversity within the chicken gut microbiome revealed by metagenomics and culture.</title>
        <authorList>
            <person name="Gilroy R."/>
            <person name="Ravi A."/>
            <person name="Getino M."/>
            <person name="Pursley I."/>
            <person name="Horton D.L."/>
            <person name="Alikhan N.F."/>
            <person name="Baker D."/>
            <person name="Gharbi K."/>
            <person name="Hall N."/>
            <person name="Watson M."/>
            <person name="Adriaenssens E.M."/>
            <person name="Foster-Nyarko E."/>
            <person name="Jarju S."/>
            <person name="Secka A."/>
            <person name="Antonio M."/>
            <person name="Oren A."/>
            <person name="Chaudhuri R.R."/>
            <person name="La Ragione R."/>
            <person name="Hildebrand F."/>
            <person name="Pallen M.J."/>
        </authorList>
    </citation>
    <scope>NUCLEOTIDE SEQUENCE</scope>
    <source>
        <strain evidence="2">CHK121-7720</strain>
    </source>
</reference>
<dbReference type="SUPFAM" id="SSF51126">
    <property type="entry name" value="Pectin lyase-like"/>
    <property type="match status" value="1"/>
</dbReference>
<accession>A0A921MRF1</accession>
<dbReference type="AlphaFoldDB" id="A0A921MRF1"/>
<dbReference type="PROSITE" id="PS51257">
    <property type="entry name" value="PROKAR_LIPOPROTEIN"/>
    <property type="match status" value="1"/>
</dbReference>
<protein>
    <submittedName>
        <fullName evidence="2">Right-handed parallel beta-helix repeat-containing protein</fullName>
    </submittedName>
</protein>
<proteinExistence type="predicted"/>
<dbReference type="RefSeq" id="WP_273306067.1">
    <property type="nucleotide sequence ID" value="NZ_DYUD01000018.1"/>
</dbReference>
<dbReference type="InterPro" id="IPR011050">
    <property type="entry name" value="Pectin_lyase_fold/virulence"/>
</dbReference>
<organism evidence="2 3">
    <name type="scientific">Barnesiella viscericola</name>
    <dbReference type="NCBI Taxonomy" id="397865"/>
    <lineage>
        <taxon>Bacteria</taxon>
        <taxon>Pseudomonadati</taxon>
        <taxon>Bacteroidota</taxon>
        <taxon>Bacteroidia</taxon>
        <taxon>Bacteroidales</taxon>
        <taxon>Barnesiellaceae</taxon>
        <taxon>Barnesiella</taxon>
    </lineage>
</organism>
<comment type="caution">
    <text evidence="2">The sequence shown here is derived from an EMBL/GenBank/DDBJ whole genome shotgun (WGS) entry which is preliminary data.</text>
</comment>
<keyword evidence="1" id="KW-0732">Signal</keyword>